<keyword evidence="9 13" id="KW-0539">Nucleus</keyword>
<evidence type="ECO:0000256" key="3">
    <source>
        <dbReference type="ARBA" id="ARBA00022705"/>
    </source>
</evidence>
<evidence type="ECO:0000256" key="8">
    <source>
        <dbReference type="ARBA" id="ARBA00023125"/>
    </source>
</evidence>
<dbReference type="GO" id="GO:0042555">
    <property type="term" value="C:MCM complex"/>
    <property type="evidence" value="ECO:0007669"/>
    <property type="project" value="UniProtKB-UniRule"/>
</dbReference>
<dbReference type="Gene3D" id="2.40.50.140">
    <property type="entry name" value="Nucleic acid-binding proteins"/>
    <property type="match status" value="1"/>
</dbReference>
<keyword evidence="3 13" id="KW-0235">DNA replication</keyword>
<dbReference type="InterPro" id="IPR041562">
    <property type="entry name" value="MCM_lid"/>
</dbReference>
<dbReference type="EMBL" id="CASHTH010001534">
    <property type="protein sequence ID" value="CAI8016497.1"/>
    <property type="molecule type" value="Genomic_DNA"/>
</dbReference>
<dbReference type="Pfam" id="PF00493">
    <property type="entry name" value="MCM"/>
    <property type="match status" value="1"/>
</dbReference>
<evidence type="ECO:0000256" key="2">
    <source>
        <dbReference type="ARBA" id="ARBA00008010"/>
    </source>
</evidence>
<dbReference type="InterPro" id="IPR027925">
    <property type="entry name" value="MCM_N"/>
</dbReference>
<dbReference type="GO" id="GO:0003697">
    <property type="term" value="F:single-stranded DNA binding"/>
    <property type="evidence" value="ECO:0007669"/>
    <property type="project" value="TreeGrafter"/>
</dbReference>
<evidence type="ECO:0000256" key="9">
    <source>
        <dbReference type="ARBA" id="ARBA00023242"/>
    </source>
</evidence>
<keyword evidence="5 13" id="KW-0378">Hydrolase</keyword>
<dbReference type="Pfam" id="PF17207">
    <property type="entry name" value="MCM_OB"/>
    <property type="match status" value="1"/>
</dbReference>
<dbReference type="AlphaFoldDB" id="A0AA35WJW6"/>
<keyword evidence="6 13" id="KW-0347">Helicase</keyword>
<dbReference type="InterPro" id="IPR027417">
    <property type="entry name" value="P-loop_NTPase"/>
</dbReference>
<dbReference type="FunFam" id="3.40.50.300:FF:000241">
    <property type="entry name" value="DNA helicase"/>
    <property type="match status" value="1"/>
</dbReference>
<comment type="subcellular location">
    <subcellularLocation>
        <location evidence="1 13">Nucleus</location>
    </subcellularLocation>
</comment>
<dbReference type="InterPro" id="IPR054125">
    <property type="entry name" value="MCM5_C"/>
</dbReference>
<dbReference type="InterPro" id="IPR008048">
    <property type="entry name" value="MCM5"/>
</dbReference>
<dbReference type="SUPFAM" id="SSF50249">
    <property type="entry name" value="Nucleic acid-binding proteins"/>
    <property type="match status" value="1"/>
</dbReference>
<comment type="catalytic activity">
    <reaction evidence="11">
        <text>ATP + H2O = ADP + phosphate + H(+)</text>
        <dbReference type="Rhea" id="RHEA:13065"/>
        <dbReference type="ChEBI" id="CHEBI:15377"/>
        <dbReference type="ChEBI" id="CHEBI:15378"/>
        <dbReference type="ChEBI" id="CHEBI:30616"/>
        <dbReference type="ChEBI" id="CHEBI:43474"/>
        <dbReference type="ChEBI" id="CHEBI:456216"/>
        <dbReference type="EC" id="3.6.4.12"/>
    </reaction>
    <physiologicalReaction direction="left-to-right" evidence="11">
        <dbReference type="Rhea" id="RHEA:13066"/>
    </physiologicalReaction>
</comment>
<dbReference type="Proteomes" id="UP001174909">
    <property type="component" value="Unassembled WGS sequence"/>
</dbReference>
<dbReference type="PANTHER" id="PTHR11630">
    <property type="entry name" value="DNA REPLICATION LICENSING FACTOR MCM FAMILY MEMBER"/>
    <property type="match status" value="1"/>
</dbReference>
<dbReference type="Pfam" id="PF14551">
    <property type="entry name" value="MCM_N"/>
    <property type="match status" value="1"/>
</dbReference>
<comment type="similarity">
    <text evidence="2 12">Belongs to the MCM family.</text>
</comment>
<dbReference type="PRINTS" id="PR01661">
    <property type="entry name" value="MCMPROTEIN5"/>
</dbReference>
<dbReference type="InterPro" id="IPR001208">
    <property type="entry name" value="MCM_dom"/>
</dbReference>
<proteinExistence type="inferred from homology"/>
<sequence length="733" mass="81922">MAGFDDPGVFYSEPFFSEDVTEDGEISRTSAVRRFKEFIKTFLDHENVYSYREQLKKRYNLRQYKLLVVMEDLASFDAQLADRLTRLPADYLPLFEHAAKEAADEVTRPRPEGEEVRDMQILLSSDANPLQIRDLRSEHMARLVKVPGIVIQASGLRAKATRLTLQCRSCRNIIPNMAVKPGLEGVSLPRRCSSDQTGRPKCAMDPFFVVPDKCKCVDFQVLKIQESPDSVPKGELPRHIQLYLDRYLTDCIVPGNRITVIGIYSIRKAGTKPQKTGREKASSAGLRKPYLRVVGIEVDSDGAGRASGQPLTSEEEEEFRRLASRPDIYEVIARSISPSIYGSLDIKKAIACLLIGGSRKRLPDGLTRRGDINILLLGDPGTAKSQLLKFVEKVAPIGVYTSGKGSSAAGLTASVMRDPVSRNFIMEGGAMVLADGGVVCIDEFDKMRSSDRVAIHEAMEQQTISIAKAGITTTLNSRCSVLAAANSVFGRWDDSKGDANIDFLPTILSRFDMIFIIKDEHDVAKDTRMAKHVMQVHLNALQPATEDAVEAELDLPTLKKFITFCRRRCGPRLSEQAADKLRNRYVVMRGGARQHERDTAKKASIPITVRQLEAIIRISESLAKMSLLPFALESHVDEALRLFQVSTMDAALSGSLTGAEGFASEGDQEEVRKVERQLKNRFPIGSHVSEQRIVQDFLKQNYSEQAILTIIHIMLRRGELQHRMQRKVLFRVR</sequence>
<comment type="function">
    <text evidence="13">Acts as component of the MCM2-7 complex (MCM complex) which is the replicative helicase essential for 'once per cell cycle' DNA replication initiation and elongation in eukaryotic cells. The active ATPase sites in the MCM2-7 ring are formed through the interaction surfaces of two neighboring subunits such that a critical structure of a conserved arginine finger motif is provided in trans relative to the ATP-binding site of the Walker A box of the adjacent subunit. The six ATPase active sites, however, are likely to contribute differentially to the complex helicase activity.</text>
</comment>
<evidence type="ECO:0000256" key="7">
    <source>
        <dbReference type="ARBA" id="ARBA00022840"/>
    </source>
</evidence>
<dbReference type="InterPro" id="IPR031327">
    <property type="entry name" value="MCM"/>
</dbReference>
<keyword evidence="8 12" id="KW-0238">DNA-binding</keyword>
<dbReference type="PRINTS" id="PR01657">
    <property type="entry name" value="MCMFAMILY"/>
</dbReference>
<keyword evidence="4 12" id="KW-0547">Nucleotide-binding</keyword>
<evidence type="ECO:0000256" key="13">
    <source>
        <dbReference type="RuleBase" id="RU368063"/>
    </source>
</evidence>
<protein>
    <recommendedName>
        <fullName evidence="13">DNA replication licensing factor MCM5</fullName>
        <ecNumber evidence="13">3.6.4.12</ecNumber>
    </recommendedName>
</protein>
<dbReference type="EC" id="3.6.4.12" evidence="13"/>
<evidence type="ECO:0000259" key="14">
    <source>
        <dbReference type="PROSITE" id="PS50051"/>
    </source>
</evidence>
<dbReference type="GO" id="GO:0017116">
    <property type="term" value="F:single-stranded DNA helicase activity"/>
    <property type="evidence" value="ECO:0007669"/>
    <property type="project" value="TreeGrafter"/>
</dbReference>
<evidence type="ECO:0000313" key="16">
    <source>
        <dbReference type="Proteomes" id="UP001174909"/>
    </source>
</evidence>
<accession>A0AA35WJW6</accession>
<dbReference type="PANTHER" id="PTHR11630:SF42">
    <property type="entry name" value="DNA REPLICATION LICENSING FACTOR MCM5"/>
    <property type="match status" value="1"/>
</dbReference>
<dbReference type="Gene3D" id="3.30.1640.10">
    <property type="entry name" value="mini-chromosome maintenance (MCM) complex, chain A, domain 1"/>
    <property type="match status" value="1"/>
</dbReference>
<dbReference type="Pfam" id="PF21933">
    <property type="entry name" value="MCM5_C"/>
    <property type="match status" value="1"/>
</dbReference>
<feature type="domain" description="MCM C-terminal AAA(+) ATPase" evidence="14">
    <location>
        <begin position="328"/>
        <end position="533"/>
    </location>
</feature>
<reference evidence="15" key="1">
    <citation type="submission" date="2023-03" db="EMBL/GenBank/DDBJ databases">
        <authorList>
            <person name="Steffen K."/>
            <person name="Cardenas P."/>
        </authorList>
    </citation>
    <scope>NUCLEOTIDE SEQUENCE</scope>
</reference>
<comment type="subunit">
    <text evidence="13">Component of the MCM2-7 complex.</text>
</comment>
<dbReference type="Gene3D" id="3.40.50.300">
    <property type="entry name" value="P-loop containing nucleotide triphosphate hydrolases"/>
    <property type="match status" value="1"/>
</dbReference>
<evidence type="ECO:0000313" key="15">
    <source>
        <dbReference type="EMBL" id="CAI8016497.1"/>
    </source>
</evidence>
<dbReference type="GO" id="GO:0016787">
    <property type="term" value="F:hydrolase activity"/>
    <property type="evidence" value="ECO:0007669"/>
    <property type="project" value="UniProtKB-KW"/>
</dbReference>
<evidence type="ECO:0000256" key="5">
    <source>
        <dbReference type="ARBA" id="ARBA00022801"/>
    </source>
</evidence>
<evidence type="ECO:0000256" key="11">
    <source>
        <dbReference type="ARBA" id="ARBA00048432"/>
    </source>
</evidence>
<comment type="caution">
    <text evidence="15">The sequence shown here is derived from an EMBL/GenBank/DDBJ whole genome shotgun (WGS) entry which is preliminary data.</text>
</comment>
<dbReference type="GO" id="GO:0006270">
    <property type="term" value="P:DNA replication initiation"/>
    <property type="evidence" value="ECO:0007669"/>
    <property type="project" value="UniProtKB-UniRule"/>
</dbReference>
<gene>
    <name evidence="15" type="ORF">GBAR_LOCUS10115</name>
</gene>
<dbReference type="GO" id="GO:0000727">
    <property type="term" value="P:double-strand break repair via break-induced replication"/>
    <property type="evidence" value="ECO:0007669"/>
    <property type="project" value="TreeGrafter"/>
</dbReference>
<dbReference type="CDD" id="cd17756">
    <property type="entry name" value="MCM5"/>
    <property type="match status" value="1"/>
</dbReference>
<dbReference type="GO" id="GO:0043138">
    <property type="term" value="F:3'-5' DNA helicase activity"/>
    <property type="evidence" value="ECO:0007669"/>
    <property type="project" value="TreeGrafter"/>
</dbReference>
<dbReference type="FunFam" id="3.30.1640.10:FF:000006">
    <property type="entry name" value="DNA helicase"/>
    <property type="match status" value="1"/>
</dbReference>
<dbReference type="SMART" id="SM00350">
    <property type="entry name" value="MCM"/>
    <property type="match status" value="1"/>
</dbReference>
<dbReference type="PROSITE" id="PS50051">
    <property type="entry name" value="MCM_2"/>
    <property type="match status" value="1"/>
</dbReference>
<evidence type="ECO:0000256" key="10">
    <source>
        <dbReference type="ARBA" id="ARBA00023306"/>
    </source>
</evidence>
<name>A0AA35WJW6_GEOBA</name>
<keyword evidence="16" id="KW-1185">Reference proteome</keyword>
<keyword evidence="10 13" id="KW-0131">Cell cycle</keyword>
<evidence type="ECO:0000256" key="4">
    <source>
        <dbReference type="ARBA" id="ARBA00022741"/>
    </source>
</evidence>
<dbReference type="Pfam" id="PF17855">
    <property type="entry name" value="MCM_lid"/>
    <property type="match status" value="1"/>
</dbReference>
<dbReference type="PROSITE" id="PS00847">
    <property type="entry name" value="MCM_1"/>
    <property type="match status" value="1"/>
</dbReference>
<dbReference type="GO" id="GO:0005524">
    <property type="term" value="F:ATP binding"/>
    <property type="evidence" value="ECO:0007669"/>
    <property type="project" value="UniProtKB-UniRule"/>
</dbReference>
<dbReference type="Gene3D" id="2.20.28.10">
    <property type="match status" value="1"/>
</dbReference>
<evidence type="ECO:0000256" key="12">
    <source>
        <dbReference type="RuleBase" id="RU004070"/>
    </source>
</evidence>
<evidence type="ECO:0000256" key="6">
    <source>
        <dbReference type="ARBA" id="ARBA00022806"/>
    </source>
</evidence>
<keyword evidence="7 12" id="KW-0067">ATP-binding</keyword>
<dbReference type="FunFam" id="2.20.28.10:FF:000005">
    <property type="entry name" value="DNA helicase"/>
    <property type="match status" value="1"/>
</dbReference>
<dbReference type="GO" id="GO:0071162">
    <property type="term" value="C:CMG complex"/>
    <property type="evidence" value="ECO:0007669"/>
    <property type="project" value="UniProtKB-ARBA"/>
</dbReference>
<dbReference type="InterPro" id="IPR033762">
    <property type="entry name" value="MCM_OB"/>
</dbReference>
<evidence type="ECO:0000256" key="1">
    <source>
        <dbReference type="ARBA" id="ARBA00004123"/>
    </source>
</evidence>
<dbReference type="InterPro" id="IPR012340">
    <property type="entry name" value="NA-bd_OB-fold"/>
</dbReference>
<dbReference type="InterPro" id="IPR018525">
    <property type="entry name" value="MCM_CS"/>
</dbReference>
<dbReference type="GO" id="GO:0003688">
    <property type="term" value="F:DNA replication origin binding"/>
    <property type="evidence" value="ECO:0007669"/>
    <property type="project" value="UniProtKB-UniRule"/>
</dbReference>
<organism evidence="15 16">
    <name type="scientific">Geodia barretti</name>
    <name type="common">Barrett's horny sponge</name>
    <dbReference type="NCBI Taxonomy" id="519541"/>
    <lineage>
        <taxon>Eukaryota</taxon>
        <taxon>Metazoa</taxon>
        <taxon>Porifera</taxon>
        <taxon>Demospongiae</taxon>
        <taxon>Heteroscleromorpha</taxon>
        <taxon>Tetractinellida</taxon>
        <taxon>Astrophorina</taxon>
        <taxon>Geodiidae</taxon>
        <taxon>Geodia</taxon>
    </lineage>
</organism>
<dbReference type="SUPFAM" id="SSF52540">
    <property type="entry name" value="P-loop containing nucleoside triphosphate hydrolases"/>
    <property type="match status" value="1"/>
</dbReference>